<proteinExistence type="predicted"/>
<dbReference type="EMBL" id="JAFGDB010000025">
    <property type="protein sequence ID" value="MBN2067129.1"/>
    <property type="molecule type" value="Genomic_DNA"/>
</dbReference>
<dbReference type="AlphaFoldDB" id="A0A939C6Z8"/>
<dbReference type="Proteomes" id="UP000809243">
    <property type="component" value="Unassembled WGS sequence"/>
</dbReference>
<sequence>MKAKLKPSKAIHNPADKAWNEWFDKLDAKEHEKYLSQLGLDTEDIEEWEEAEGFKKPKPQGKSLKKKG</sequence>
<comment type="caution">
    <text evidence="1">The sequence shown here is derived from an EMBL/GenBank/DDBJ whole genome shotgun (WGS) entry which is preliminary data.</text>
</comment>
<organism evidence="1 2">
    <name type="scientific">Candidatus Iainarchaeum sp</name>
    <dbReference type="NCBI Taxonomy" id="3101447"/>
    <lineage>
        <taxon>Archaea</taxon>
        <taxon>Candidatus Iainarchaeota</taxon>
        <taxon>Candidatus Iainarchaeia</taxon>
        <taxon>Candidatus Iainarchaeales</taxon>
        <taxon>Candidatus Iainarchaeaceae</taxon>
        <taxon>Candidatus Iainarchaeum</taxon>
    </lineage>
</organism>
<reference evidence="1" key="1">
    <citation type="submission" date="2021-01" db="EMBL/GenBank/DDBJ databases">
        <title>Active Sulfur Cycling in an Early Earth Analoge.</title>
        <authorList>
            <person name="Hahn C.R."/>
            <person name="Youssef N.H."/>
            <person name="Elshahed M."/>
        </authorList>
    </citation>
    <scope>NUCLEOTIDE SEQUENCE</scope>
    <source>
        <strain evidence="1">Zod_Metabat.1151</strain>
    </source>
</reference>
<evidence type="ECO:0000313" key="1">
    <source>
        <dbReference type="EMBL" id="MBN2067129.1"/>
    </source>
</evidence>
<accession>A0A939C6Z8</accession>
<name>A0A939C6Z8_9ARCH</name>
<protein>
    <submittedName>
        <fullName evidence="1">Uncharacterized protein</fullName>
    </submittedName>
</protein>
<evidence type="ECO:0000313" key="2">
    <source>
        <dbReference type="Proteomes" id="UP000809243"/>
    </source>
</evidence>
<gene>
    <name evidence="1" type="ORF">JW744_01535</name>
</gene>